<dbReference type="PANTHER" id="PTHR48104:SF30">
    <property type="entry name" value="METACASPASE-1"/>
    <property type="match status" value="1"/>
</dbReference>
<evidence type="ECO:0000259" key="2">
    <source>
        <dbReference type="Pfam" id="PF00656"/>
    </source>
</evidence>
<dbReference type="Proteomes" id="UP000006727">
    <property type="component" value="Chromosome 7"/>
</dbReference>
<comment type="similarity">
    <text evidence="1">Belongs to the peptidase C14B family.</text>
</comment>
<dbReference type="EnsemblPlants" id="Pp3c7_23540V3.1">
    <property type="protein sequence ID" value="Pp3c7_23540V3.1"/>
    <property type="gene ID" value="Pp3c7_23540"/>
</dbReference>
<evidence type="ECO:0000313" key="4">
    <source>
        <dbReference type="EnsemblPlants" id="Pp3c7_23540V3.1"/>
    </source>
</evidence>
<dbReference type="PaxDb" id="3218-PP1S2_47V6.1"/>
<dbReference type="EMBL" id="ABEU02000007">
    <property type="protein sequence ID" value="PNR51574.1"/>
    <property type="molecule type" value="Genomic_DNA"/>
</dbReference>
<evidence type="ECO:0000313" key="5">
    <source>
        <dbReference type="Proteomes" id="UP000006727"/>
    </source>
</evidence>
<protein>
    <recommendedName>
        <fullName evidence="2">Peptidase C14 caspase domain-containing protein</fullName>
    </recommendedName>
</protein>
<dbReference type="InParanoid" id="A0A2K1KCR5"/>
<dbReference type="PANTHER" id="PTHR48104">
    <property type="entry name" value="METACASPASE-4"/>
    <property type="match status" value="1"/>
</dbReference>
<evidence type="ECO:0000256" key="1">
    <source>
        <dbReference type="ARBA" id="ARBA00009005"/>
    </source>
</evidence>
<dbReference type="InterPro" id="IPR011600">
    <property type="entry name" value="Pept_C14_caspase"/>
</dbReference>
<dbReference type="Gene3D" id="3.40.50.12660">
    <property type="match status" value="1"/>
</dbReference>
<feature type="domain" description="Peptidase C14 caspase" evidence="2">
    <location>
        <begin position="78"/>
        <end position="178"/>
    </location>
</feature>
<reference evidence="4" key="3">
    <citation type="submission" date="2020-12" db="UniProtKB">
        <authorList>
            <consortium name="EnsemblPlants"/>
        </authorList>
    </citation>
    <scope>IDENTIFICATION</scope>
</reference>
<reference evidence="3 5" key="2">
    <citation type="journal article" date="2018" name="Plant J.">
        <title>The Physcomitrella patens chromosome-scale assembly reveals moss genome structure and evolution.</title>
        <authorList>
            <person name="Lang D."/>
            <person name="Ullrich K.K."/>
            <person name="Murat F."/>
            <person name="Fuchs J."/>
            <person name="Jenkins J."/>
            <person name="Haas F.B."/>
            <person name="Piednoel M."/>
            <person name="Gundlach H."/>
            <person name="Van Bel M."/>
            <person name="Meyberg R."/>
            <person name="Vives C."/>
            <person name="Morata J."/>
            <person name="Symeonidi A."/>
            <person name="Hiss M."/>
            <person name="Muchero W."/>
            <person name="Kamisugi Y."/>
            <person name="Saleh O."/>
            <person name="Blanc G."/>
            <person name="Decker E.L."/>
            <person name="van Gessel N."/>
            <person name="Grimwood J."/>
            <person name="Hayes R.D."/>
            <person name="Graham S.W."/>
            <person name="Gunter L.E."/>
            <person name="McDaniel S.F."/>
            <person name="Hoernstein S.N.W."/>
            <person name="Larsson A."/>
            <person name="Li F.W."/>
            <person name="Perroud P.F."/>
            <person name="Phillips J."/>
            <person name="Ranjan P."/>
            <person name="Rokshar D.S."/>
            <person name="Rothfels C.J."/>
            <person name="Schneider L."/>
            <person name="Shu S."/>
            <person name="Stevenson D.W."/>
            <person name="Thummler F."/>
            <person name="Tillich M."/>
            <person name="Villarreal Aguilar J.C."/>
            <person name="Widiez T."/>
            <person name="Wong G.K."/>
            <person name="Wymore A."/>
            <person name="Zhang Y."/>
            <person name="Zimmer A.D."/>
            <person name="Quatrano R.S."/>
            <person name="Mayer K.F.X."/>
            <person name="Goodstein D."/>
            <person name="Casacuberta J.M."/>
            <person name="Vandepoele K."/>
            <person name="Reski R."/>
            <person name="Cuming A.C."/>
            <person name="Tuskan G.A."/>
            <person name="Maumus F."/>
            <person name="Salse J."/>
            <person name="Schmutz J."/>
            <person name="Rensing S.A."/>
        </authorList>
    </citation>
    <scope>NUCLEOTIDE SEQUENCE [LARGE SCALE GENOMIC DNA]</scope>
    <source>
        <strain evidence="4 5">cv. Gransden 2004</strain>
    </source>
</reference>
<keyword evidence="5" id="KW-1185">Reference proteome</keyword>
<sequence>MRRELAGSAKPSLRILVENHGDEKGAVSAVQLPRCNRHGAPWLLQRWNANARGTDELLWFEESNIDILVDDPSDDKSYEMSTNPNIHAYLSKLIDGAESGDILVFHFSGHGGSIPATKGDNDATGMDEMIFPFDHTNPLSDEDFRDVVSTISEGVNFTFITDSCCSGGLIDEMKAHVGGKEQIEDLESHIEAWKACTGQCARR</sequence>
<gene>
    <name evidence="3" type="ORF">PHYPA_010761</name>
</gene>
<dbReference type="AlphaFoldDB" id="A0A2K1KCR5"/>
<dbReference type="GO" id="GO:0006508">
    <property type="term" value="P:proteolysis"/>
    <property type="evidence" value="ECO:0000318"/>
    <property type="project" value="GO_Central"/>
</dbReference>
<dbReference type="GO" id="GO:0004197">
    <property type="term" value="F:cysteine-type endopeptidase activity"/>
    <property type="evidence" value="ECO:0000318"/>
    <property type="project" value="GO_Central"/>
</dbReference>
<dbReference type="Gramene" id="Pp3c7_23540V3.1">
    <property type="protein sequence ID" value="Pp3c7_23540V3.1"/>
    <property type="gene ID" value="Pp3c7_23540"/>
</dbReference>
<dbReference type="GO" id="GO:0005737">
    <property type="term" value="C:cytoplasm"/>
    <property type="evidence" value="ECO:0000318"/>
    <property type="project" value="GO_Central"/>
</dbReference>
<reference evidence="3 5" key="1">
    <citation type="journal article" date="2008" name="Science">
        <title>The Physcomitrella genome reveals evolutionary insights into the conquest of land by plants.</title>
        <authorList>
            <person name="Rensing S."/>
            <person name="Lang D."/>
            <person name="Zimmer A."/>
            <person name="Terry A."/>
            <person name="Salamov A."/>
            <person name="Shapiro H."/>
            <person name="Nishiyama T."/>
            <person name="Perroud P.-F."/>
            <person name="Lindquist E."/>
            <person name="Kamisugi Y."/>
            <person name="Tanahashi T."/>
            <person name="Sakakibara K."/>
            <person name="Fujita T."/>
            <person name="Oishi K."/>
            <person name="Shin-I T."/>
            <person name="Kuroki Y."/>
            <person name="Toyoda A."/>
            <person name="Suzuki Y."/>
            <person name="Hashimoto A."/>
            <person name="Yamaguchi K."/>
            <person name="Sugano A."/>
            <person name="Kohara Y."/>
            <person name="Fujiyama A."/>
            <person name="Anterola A."/>
            <person name="Aoki S."/>
            <person name="Ashton N."/>
            <person name="Barbazuk W.B."/>
            <person name="Barker E."/>
            <person name="Bennetzen J."/>
            <person name="Bezanilla M."/>
            <person name="Blankenship R."/>
            <person name="Cho S.H."/>
            <person name="Dutcher S."/>
            <person name="Estelle M."/>
            <person name="Fawcett J.A."/>
            <person name="Gundlach H."/>
            <person name="Hanada K."/>
            <person name="Heyl A."/>
            <person name="Hicks K.A."/>
            <person name="Hugh J."/>
            <person name="Lohr M."/>
            <person name="Mayer K."/>
            <person name="Melkozernov A."/>
            <person name="Murata T."/>
            <person name="Nelson D."/>
            <person name="Pils B."/>
            <person name="Prigge M."/>
            <person name="Reiss B."/>
            <person name="Renner T."/>
            <person name="Rombauts S."/>
            <person name="Rushton P."/>
            <person name="Sanderfoot A."/>
            <person name="Schween G."/>
            <person name="Shiu S.-H."/>
            <person name="Stueber K."/>
            <person name="Theodoulou F.L."/>
            <person name="Tu H."/>
            <person name="Van de Peer Y."/>
            <person name="Verrier P.J."/>
            <person name="Waters E."/>
            <person name="Wood A."/>
            <person name="Yang L."/>
            <person name="Cove D."/>
            <person name="Cuming A."/>
            <person name="Hasebe M."/>
            <person name="Lucas S."/>
            <person name="Mishler D.B."/>
            <person name="Reski R."/>
            <person name="Grigoriev I."/>
            <person name="Quatrano R.S."/>
            <person name="Boore J.L."/>
        </authorList>
    </citation>
    <scope>NUCLEOTIDE SEQUENCE [LARGE SCALE GENOMIC DNA]</scope>
    <source>
        <strain evidence="4 5">cv. Gransden 2004</strain>
    </source>
</reference>
<name>A0A2K1KCR5_PHYPA</name>
<accession>A0A2K1KCR5</accession>
<organism evidence="3">
    <name type="scientific">Physcomitrium patens</name>
    <name type="common">Spreading-leaved earth moss</name>
    <name type="synonym">Physcomitrella patens</name>
    <dbReference type="NCBI Taxonomy" id="3218"/>
    <lineage>
        <taxon>Eukaryota</taxon>
        <taxon>Viridiplantae</taxon>
        <taxon>Streptophyta</taxon>
        <taxon>Embryophyta</taxon>
        <taxon>Bryophyta</taxon>
        <taxon>Bryophytina</taxon>
        <taxon>Bryopsida</taxon>
        <taxon>Funariidae</taxon>
        <taxon>Funariales</taxon>
        <taxon>Funariaceae</taxon>
        <taxon>Physcomitrium</taxon>
    </lineage>
</organism>
<dbReference type="Pfam" id="PF00656">
    <property type="entry name" value="Peptidase_C14"/>
    <property type="match status" value="1"/>
</dbReference>
<dbReference type="InterPro" id="IPR050452">
    <property type="entry name" value="Metacaspase"/>
</dbReference>
<evidence type="ECO:0000313" key="3">
    <source>
        <dbReference type="EMBL" id="PNR51574.1"/>
    </source>
</evidence>
<proteinExistence type="inferred from homology"/>